<dbReference type="InterPro" id="IPR008996">
    <property type="entry name" value="IL1/FGF"/>
</dbReference>
<dbReference type="AlphaFoldDB" id="C3YJ43"/>
<dbReference type="SMART" id="SM00442">
    <property type="entry name" value="FGF"/>
    <property type="match status" value="1"/>
</dbReference>
<dbReference type="SUPFAM" id="SSF50353">
    <property type="entry name" value="Cytokine"/>
    <property type="match status" value="1"/>
</dbReference>
<dbReference type="FunCoup" id="C3YJ43">
    <property type="interactions" value="44"/>
</dbReference>
<feature type="non-terminal residue" evidence="2">
    <location>
        <position position="239"/>
    </location>
</feature>
<reference evidence="2" key="1">
    <citation type="journal article" date="2008" name="Nature">
        <title>The amphioxus genome and the evolution of the chordate karyotype.</title>
        <authorList>
            <consortium name="US DOE Joint Genome Institute (JGI-PGF)"/>
            <person name="Putnam N.H."/>
            <person name="Butts T."/>
            <person name="Ferrier D.E.K."/>
            <person name="Furlong R.F."/>
            <person name="Hellsten U."/>
            <person name="Kawashima T."/>
            <person name="Robinson-Rechavi M."/>
            <person name="Shoguchi E."/>
            <person name="Terry A."/>
            <person name="Yu J.-K."/>
            <person name="Benito-Gutierrez E.L."/>
            <person name="Dubchak I."/>
            <person name="Garcia-Fernandez J."/>
            <person name="Gibson-Brown J.J."/>
            <person name="Grigoriev I.V."/>
            <person name="Horton A.C."/>
            <person name="de Jong P.J."/>
            <person name="Jurka J."/>
            <person name="Kapitonov V.V."/>
            <person name="Kohara Y."/>
            <person name="Kuroki Y."/>
            <person name="Lindquist E."/>
            <person name="Lucas S."/>
            <person name="Osoegawa K."/>
            <person name="Pennacchio L.A."/>
            <person name="Salamov A.A."/>
            <person name="Satou Y."/>
            <person name="Sauka-Spengler T."/>
            <person name="Schmutz J."/>
            <person name="Shin-I T."/>
            <person name="Toyoda A."/>
            <person name="Bronner-Fraser M."/>
            <person name="Fujiyama A."/>
            <person name="Holland L.Z."/>
            <person name="Holland P.W.H."/>
            <person name="Satoh N."/>
            <person name="Rokhsar D.S."/>
        </authorList>
    </citation>
    <scope>NUCLEOTIDE SEQUENCE [LARGE SCALE GENOMIC DNA]</scope>
    <source>
        <strain evidence="2">S238N-H82</strain>
        <tissue evidence="2">Testes</tissue>
    </source>
</reference>
<dbReference type="InParanoid" id="C3YJ43"/>
<evidence type="ECO:0008006" key="3">
    <source>
        <dbReference type="Google" id="ProtNLM"/>
    </source>
</evidence>
<dbReference type="eggNOG" id="KOG3885">
    <property type="taxonomic scope" value="Eukaryota"/>
</dbReference>
<protein>
    <recommendedName>
        <fullName evidence="3">FGF</fullName>
    </recommendedName>
</protein>
<dbReference type="Pfam" id="PF00167">
    <property type="entry name" value="FGF"/>
    <property type="match status" value="1"/>
</dbReference>
<evidence type="ECO:0000256" key="1">
    <source>
        <dbReference type="ARBA" id="ARBA00007936"/>
    </source>
</evidence>
<accession>C3YJ43</accession>
<dbReference type="PANTHER" id="PTHR11486">
    <property type="entry name" value="FIBROBLAST GROWTH FACTOR"/>
    <property type="match status" value="1"/>
</dbReference>
<sequence>MCHLHAGGRKGCSGRTAAGRVGRWSLRGRLSMSGMVGRDTDSSCTAEQRMLQAVLWIADLQVSSLASPLHDFGRHVEEEMEESDNTSRRYIRNYQLYSRSSRKHLQIFGKRVDALGEDGSENAEVIVETDTFGSRVRIKGASSGFYLCMNARGKLIGKRRGKSRTCLWKELIDENKWTAFESVEFPGWNVAFNRRGRPRRATMIKRGKETQFMKRLLPRDKVTPNKPEFDFSHLTTQVQ</sequence>
<proteinExistence type="inferred from homology"/>
<organism>
    <name type="scientific">Branchiostoma floridae</name>
    <name type="common">Florida lancelet</name>
    <name type="synonym">Amphioxus</name>
    <dbReference type="NCBI Taxonomy" id="7739"/>
    <lineage>
        <taxon>Eukaryota</taxon>
        <taxon>Metazoa</taxon>
        <taxon>Chordata</taxon>
        <taxon>Cephalochordata</taxon>
        <taxon>Leptocardii</taxon>
        <taxon>Amphioxiformes</taxon>
        <taxon>Branchiostomatidae</taxon>
        <taxon>Branchiostoma</taxon>
    </lineage>
</organism>
<gene>
    <name evidence="2" type="ORF">BRAFLDRAFT_126896</name>
</gene>
<dbReference type="InterPro" id="IPR002209">
    <property type="entry name" value="Fibroblast_GF_fam"/>
</dbReference>
<dbReference type="Gene3D" id="2.80.10.50">
    <property type="match status" value="1"/>
</dbReference>
<name>C3YJ43_BRAFL</name>
<comment type="similarity">
    <text evidence="1">Belongs to the heparin-binding growth factors family.</text>
</comment>
<dbReference type="GO" id="GO:0008083">
    <property type="term" value="F:growth factor activity"/>
    <property type="evidence" value="ECO:0007669"/>
    <property type="project" value="InterPro"/>
</dbReference>
<evidence type="ECO:0000313" key="2">
    <source>
        <dbReference type="EMBL" id="EEN59705.1"/>
    </source>
</evidence>
<dbReference type="EMBL" id="GG666517">
    <property type="protein sequence ID" value="EEN59705.1"/>
    <property type="molecule type" value="Genomic_DNA"/>
</dbReference>